<evidence type="ECO:0000256" key="8">
    <source>
        <dbReference type="ARBA" id="ARBA00022801"/>
    </source>
</evidence>
<evidence type="ECO:0000259" key="15">
    <source>
        <dbReference type="PROSITE" id="PS52035"/>
    </source>
</evidence>
<evidence type="ECO:0000256" key="6">
    <source>
        <dbReference type="ARBA" id="ARBA00022723"/>
    </source>
</evidence>
<gene>
    <name evidence="16" type="ORF">FHS52_001178</name>
    <name evidence="17" type="ORF">GRI59_00760</name>
</gene>
<dbReference type="EMBL" id="WTYB01000001">
    <property type="protein sequence ID" value="MXP37141.1"/>
    <property type="molecule type" value="Genomic_DNA"/>
</dbReference>
<dbReference type="Pfam" id="PF00246">
    <property type="entry name" value="Peptidase_M14"/>
    <property type="match status" value="1"/>
</dbReference>
<dbReference type="OrthoDB" id="5294005at2"/>
<keyword evidence="8" id="KW-0378">Hydrolase</keyword>
<dbReference type="SMART" id="SM00631">
    <property type="entry name" value="Zn_pept"/>
    <property type="match status" value="1"/>
</dbReference>
<evidence type="ECO:0000256" key="12">
    <source>
        <dbReference type="PROSITE-ProRule" id="PRU01379"/>
    </source>
</evidence>
<evidence type="ECO:0000256" key="11">
    <source>
        <dbReference type="ARBA" id="ARBA00023180"/>
    </source>
</evidence>
<keyword evidence="4" id="KW-0964">Secreted</keyword>
<evidence type="ECO:0000256" key="3">
    <source>
        <dbReference type="ARBA" id="ARBA00005988"/>
    </source>
</evidence>
<dbReference type="AlphaFoldDB" id="A0A6I4UD72"/>
<comment type="subcellular location">
    <subcellularLocation>
        <location evidence="2">Secreted</location>
    </subcellularLocation>
</comment>
<dbReference type="PANTHER" id="PTHR11705">
    <property type="entry name" value="PROTEASE FAMILY M14 CARBOXYPEPTIDASE A,B"/>
    <property type="match status" value="1"/>
</dbReference>
<evidence type="ECO:0000256" key="14">
    <source>
        <dbReference type="SAM" id="SignalP"/>
    </source>
</evidence>
<evidence type="ECO:0000313" key="16">
    <source>
        <dbReference type="EMBL" id="MBB3775235.1"/>
    </source>
</evidence>
<dbReference type="PROSITE" id="PS00132">
    <property type="entry name" value="CARBOXYPEPT_ZN_1"/>
    <property type="match status" value="1"/>
</dbReference>
<accession>A0A6I4UD72</accession>
<evidence type="ECO:0000256" key="9">
    <source>
        <dbReference type="ARBA" id="ARBA00022833"/>
    </source>
</evidence>
<evidence type="ECO:0000256" key="2">
    <source>
        <dbReference type="ARBA" id="ARBA00004613"/>
    </source>
</evidence>
<comment type="caution">
    <text evidence="17">The sequence shown here is derived from an EMBL/GenBank/DDBJ whole genome shotgun (WGS) entry which is preliminary data.</text>
</comment>
<dbReference type="InterPro" id="IPR057246">
    <property type="entry name" value="CARBOXYPEPT_ZN_1"/>
</dbReference>
<dbReference type="InterPro" id="IPR000834">
    <property type="entry name" value="Peptidase_M14"/>
</dbReference>
<keyword evidence="7 14" id="KW-0732">Signal</keyword>
<evidence type="ECO:0000256" key="13">
    <source>
        <dbReference type="SAM" id="MobiDB-lite"/>
    </source>
</evidence>
<dbReference type="Proteomes" id="UP000548685">
    <property type="component" value="Unassembled WGS sequence"/>
</dbReference>
<feature type="region of interest" description="Disordered" evidence="13">
    <location>
        <begin position="26"/>
        <end position="54"/>
    </location>
</feature>
<dbReference type="EMBL" id="JACICE010000001">
    <property type="protein sequence ID" value="MBB3775235.1"/>
    <property type="molecule type" value="Genomic_DNA"/>
</dbReference>
<dbReference type="Gene3D" id="3.40.630.10">
    <property type="entry name" value="Zn peptidases"/>
    <property type="match status" value="1"/>
</dbReference>
<reference evidence="16 19" key="2">
    <citation type="submission" date="2020-08" db="EMBL/GenBank/DDBJ databases">
        <title>Genomic Encyclopedia of Type Strains, Phase IV (KMG-IV): sequencing the most valuable type-strain genomes for metagenomic binning, comparative biology and taxonomic classification.</title>
        <authorList>
            <person name="Goeker M."/>
        </authorList>
    </citation>
    <scope>NUCLEOTIDE SEQUENCE [LARGE SCALE GENOMIC DNA]</scope>
    <source>
        <strain evidence="16 19">DSM 8510</strain>
    </source>
</reference>
<evidence type="ECO:0000256" key="1">
    <source>
        <dbReference type="ARBA" id="ARBA00001947"/>
    </source>
</evidence>
<evidence type="ECO:0000313" key="17">
    <source>
        <dbReference type="EMBL" id="MXP37141.1"/>
    </source>
</evidence>
<keyword evidence="6" id="KW-0479">Metal-binding</keyword>
<feature type="domain" description="Peptidase M14" evidence="15">
    <location>
        <begin position="169"/>
        <end position="479"/>
    </location>
</feature>
<protein>
    <recommendedName>
        <fullName evidence="15">Peptidase M14 domain-containing protein</fullName>
    </recommendedName>
</protein>
<dbReference type="GO" id="GO:0006508">
    <property type="term" value="P:proteolysis"/>
    <property type="evidence" value="ECO:0007669"/>
    <property type="project" value="UniProtKB-KW"/>
</dbReference>
<comment type="similarity">
    <text evidence="3 12">Belongs to the peptidase M14 family.</text>
</comment>
<keyword evidence="10" id="KW-0843">Virulence</keyword>
<dbReference type="Proteomes" id="UP000430021">
    <property type="component" value="Unassembled WGS sequence"/>
</dbReference>
<dbReference type="PANTHER" id="PTHR11705:SF83">
    <property type="entry name" value="INACTIVE METALLOCARBOXYPEPTIDASE ECM14"/>
    <property type="match status" value="1"/>
</dbReference>
<evidence type="ECO:0000256" key="5">
    <source>
        <dbReference type="ARBA" id="ARBA00022670"/>
    </source>
</evidence>
<dbReference type="PRINTS" id="PR00765">
    <property type="entry name" value="CRBOXYPTASEA"/>
</dbReference>
<dbReference type="RefSeq" id="WP_160759303.1">
    <property type="nucleotide sequence ID" value="NZ_BAAADZ010000002.1"/>
</dbReference>
<comment type="cofactor">
    <cofactor evidence="1">
        <name>Zn(2+)</name>
        <dbReference type="ChEBI" id="CHEBI:29105"/>
    </cofactor>
</comment>
<evidence type="ECO:0000256" key="10">
    <source>
        <dbReference type="ARBA" id="ARBA00023026"/>
    </source>
</evidence>
<feature type="chain" id="PRO_5026002567" description="Peptidase M14 domain-containing protein" evidence="14">
    <location>
        <begin position="27"/>
        <end position="479"/>
    </location>
</feature>
<evidence type="ECO:0000256" key="7">
    <source>
        <dbReference type="ARBA" id="ARBA00022729"/>
    </source>
</evidence>
<keyword evidence="11" id="KW-0325">Glycoprotein</keyword>
<sequence>MVTNGLRTAMYLFLLAAPLCGTTAQPDPVSNPAPNAETEPKAAAHSPAPKGAGSVVQAVNHAPVSLRLQQQIVDVFEKTLPALKAVQSDDSSAYRAILASQTPAQQAELLTKLAGPISELNAFYGGSPWAFTAHVLNLPANKDPVADARSRAINDYICAGDEVSTCQTGAPSIETAYGWMRTLVDGSHGRARLVTIGYSREGRPLQAIEIGRPGSRKPTLWFDGVIHGNEPMGFEVVKDIATYLLSSDAQAAKWRKRFDFVLLPVINPDGYALSNERIGWRKNARRAPDGRIVGIDLNRAFPTADPYRSPDSDPYAKEWMPSDGAQEPEVLAFMAYAALIKPIGALDFHSNAHFIAAPNIEDQVAKACFQNIANGLRQVIHDERGFANTYRAGSANDLFNQPDGTPGSVKSTNIQWLWEKFGTTALSIELLDQDSSQTWPNETVRDLALKGVRPAWKKFIQLMSVKKPTNGELSKCSAN</sequence>
<dbReference type="SUPFAM" id="SSF53187">
    <property type="entry name" value="Zn-dependent exopeptidases"/>
    <property type="match status" value="1"/>
</dbReference>
<keyword evidence="5" id="KW-0645">Protease</keyword>
<proteinExistence type="inferred from homology"/>
<organism evidence="17 18">
    <name type="scientific">Erythrobacter ramosus</name>
    <dbReference type="NCBI Taxonomy" id="35811"/>
    <lineage>
        <taxon>Bacteria</taxon>
        <taxon>Pseudomonadati</taxon>
        <taxon>Pseudomonadota</taxon>
        <taxon>Alphaproteobacteria</taxon>
        <taxon>Sphingomonadales</taxon>
        <taxon>Erythrobacteraceae</taxon>
        <taxon>Erythrobacter/Porphyrobacter group</taxon>
        <taxon>Erythrobacter</taxon>
    </lineage>
</organism>
<comment type="caution">
    <text evidence="12">Lacks conserved residue(s) required for the propagation of feature annotation.</text>
</comment>
<feature type="signal peptide" evidence="14">
    <location>
        <begin position="1"/>
        <end position="26"/>
    </location>
</feature>
<dbReference type="GO" id="GO:0005615">
    <property type="term" value="C:extracellular space"/>
    <property type="evidence" value="ECO:0007669"/>
    <property type="project" value="TreeGrafter"/>
</dbReference>
<dbReference type="PROSITE" id="PS52035">
    <property type="entry name" value="PEPTIDASE_M14"/>
    <property type="match status" value="1"/>
</dbReference>
<dbReference type="GO" id="GO:0004181">
    <property type="term" value="F:metallocarboxypeptidase activity"/>
    <property type="evidence" value="ECO:0007669"/>
    <property type="project" value="InterPro"/>
</dbReference>
<evidence type="ECO:0000256" key="4">
    <source>
        <dbReference type="ARBA" id="ARBA00022525"/>
    </source>
</evidence>
<keyword evidence="19" id="KW-1185">Reference proteome</keyword>
<keyword evidence="9" id="KW-0862">Zinc</keyword>
<evidence type="ECO:0000313" key="19">
    <source>
        <dbReference type="Proteomes" id="UP000548685"/>
    </source>
</evidence>
<dbReference type="GO" id="GO:0008270">
    <property type="term" value="F:zinc ion binding"/>
    <property type="evidence" value="ECO:0007669"/>
    <property type="project" value="InterPro"/>
</dbReference>
<name>A0A6I4UD72_9SPHN</name>
<reference evidence="17 18" key="1">
    <citation type="submission" date="2019-12" db="EMBL/GenBank/DDBJ databases">
        <title>Genomic-based taxomic classification of the family Erythrobacteraceae.</title>
        <authorList>
            <person name="Xu L."/>
        </authorList>
    </citation>
    <scope>NUCLEOTIDE SEQUENCE [LARGE SCALE GENOMIC DNA]</scope>
    <source>
        <strain evidence="17 18">JCM 10282</strain>
    </source>
</reference>
<evidence type="ECO:0000313" key="18">
    <source>
        <dbReference type="Proteomes" id="UP000430021"/>
    </source>
</evidence>